<protein>
    <recommendedName>
        <fullName evidence="3">WSC domain-containing protein</fullName>
    </recommendedName>
</protein>
<evidence type="ECO:0000259" key="3">
    <source>
        <dbReference type="PROSITE" id="PS51212"/>
    </source>
</evidence>
<dbReference type="Pfam" id="PF01822">
    <property type="entry name" value="WSC"/>
    <property type="match status" value="1"/>
</dbReference>
<proteinExistence type="predicted"/>
<name>A0ABR4EUG5_9PEZI</name>
<feature type="transmembrane region" description="Helical" evidence="2">
    <location>
        <begin position="559"/>
        <end position="580"/>
    </location>
</feature>
<keyword evidence="2" id="KW-0812">Transmembrane</keyword>
<evidence type="ECO:0000256" key="1">
    <source>
        <dbReference type="SAM" id="MobiDB-lite"/>
    </source>
</evidence>
<accession>A0ABR4EUG5</accession>
<dbReference type="InterPro" id="IPR002889">
    <property type="entry name" value="WSC_carb-bd"/>
</dbReference>
<evidence type="ECO:0000256" key="2">
    <source>
        <dbReference type="SAM" id="Phobius"/>
    </source>
</evidence>
<keyword evidence="5" id="KW-1185">Reference proteome</keyword>
<dbReference type="SMART" id="SM00321">
    <property type="entry name" value="WSC"/>
    <property type="match status" value="1"/>
</dbReference>
<feature type="region of interest" description="Disordered" evidence="1">
    <location>
        <begin position="1"/>
        <end position="45"/>
    </location>
</feature>
<sequence length="897" mass="98337">MPGLVSPWHTRQGGASQSKPTVSGAVGNRKGRRGRRLAKEGIWAGEETRQVSPSCPCLSFSPPSHTPTPTQAQPWNPASSCSCLCRAHRHSLPSHSIRPFSSLSFFVSFDPTSISSFPTHSFSTHTVNHSLHGRPAAQHVKEITQKRCDTRVGHHVKSSSARVTRFSLQCASCVLFPSFRSGPCLFPPTTLLVLYQYGHRPVQATSLSCLPPYLRPRRSISFRIPHQACLTRRPATRLIPRSPTAYPFHQELLRKGRLQDTKIRKWDSVNGKGSQRKQERGISPSIVPSLCSTTVYSYSPATRGTDEDLVAIYRPSSRRTRRDRKAANQVCNKPSNFFHLPSAPFYFRSQVFRPRQTRPNFFHHQPKSHKMKTTTLLAAAIATALPAYAATATSANLEEPSAAPTLGAQVVQGCFNSWGNLIFNSTPDFNTKSACAVDLCYAGGFKVAATSGGNQCYCGNEYPPKNSLVDDSNCDVPCPGYGVQACGGIDFYTVYNTGIMLSVQYATENATSSASGSATPSVVASSTVISGGQTSVVYVTSTPTGGPEEGKSSTPMGGIIAGVVVGVVVLGAAFGGLWFWMRQKRNREIEEEHRRNAAVNAFMGGKPPGSSGGYSMETDTRLDPVMAQRRMSSGSIADNQDYSRRILRVSSYLSPTRDDVPHLRRTIIACTLLFHWHLSAFGQLFSCHRSINHATNLGRFILAQGMEHIWGHEQDVAHISRAPVASSYAVPSLANLSALLSVCLWHVSHPEPRTNDDDPLETTYHFFVTTISFVIPLFWRLGGGVQSIPPHLKTGFVPRQGNPDASIFITYRGPITQTEREQAGRSLVRLRGSGRKRTYMGRMGGRNCVCLECECRVLRERENLLLQATKDASISTPECISRQPVPREHLGMSETGN</sequence>
<keyword evidence="2" id="KW-0472">Membrane</keyword>
<evidence type="ECO:0000313" key="5">
    <source>
        <dbReference type="Proteomes" id="UP001600888"/>
    </source>
</evidence>
<feature type="domain" description="WSC" evidence="3">
    <location>
        <begin position="408"/>
        <end position="498"/>
    </location>
</feature>
<organism evidence="4 5">
    <name type="scientific">Diaporthe vaccinii</name>
    <dbReference type="NCBI Taxonomy" id="105482"/>
    <lineage>
        <taxon>Eukaryota</taxon>
        <taxon>Fungi</taxon>
        <taxon>Dikarya</taxon>
        <taxon>Ascomycota</taxon>
        <taxon>Pezizomycotina</taxon>
        <taxon>Sordariomycetes</taxon>
        <taxon>Sordariomycetidae</taxon>
        <taxon>Diaporthales</taxon>
        <taxon>Diaporthaceae</taxon>
        <taxon>Diaporthe</taxon>
        <taxon>Diaporthe eres species complex</taxon>
    </lineage>
</organism>
<dbReference type="EMBL" id="JBAWTH010000026">
    <property type="protein sequence ID" value="KAL2286059.1"/>
    <property type="molecule type" value="Genomic_DNA"/>
</dbReference>
<keyword evidence="2" id="KW-1133">Transmembrane helix</keyword>
<gene>
    <name evidence="4" type="ORF">FJTKL_07296</name>
</gene>
<dbReference type="PROSITE" id="PS51212">
    <property type="entry name" value="WSC"/>
    <property type="match status" value="1"/>
</dbReference>
<dbReference type="Proteomes" id="UP001600888">
    <property type="component" value="Unassembled WGS sequence"/>
</dbReference>
<reference evidence="4 5" key="1">
    <citation type="submission" date="2024-03" db="EMBL/GenBank/DDBJ databases">
        <title>A high-quality draft genome sequence of Diaporthe vaccinii, a causative agent of upright dieback and viscid rot disease in cranberry plants.</title>
        <authorList>
            <person name="Sarrasin M."/>
            <person name="Lang B.F."/>
            <person name="Burger G."/>
        </authorList>
    </citation>
    <scope>NUCLEOTIDE SEQUENCE [LARGE SCALE GENOMIC DNA]</scope>
    <source>
        <strain evidence="4 5">IS7</strain>
    </source>
</reference>
<evidence type="ECO:0000313" key="4">
    <source>
        <dbReference type="EMBL" id="KAL2286059.1"/>
    </source>
</evidence>
<comment type="caution">
    <text evidence="4">The sequence shown here is derived from an EMBL/GenBank/DDBJ whole genome shotgun (WGS) entry which is preliminary data.</text>
</comment>